<dbReference type="InterPro" id="IPR048395">
    <property type="entry name" value="Glyco_hydro_31_C"/>
</dbReference>
<dbReference type="PANTHER" id="PTHR22762:SF166">
    <property type="entry name" value="ALPHA-GLUCOSIDASE"/>
    <property type="match status" value="1"/>
</dbReference>
<dbReference type="Pfam" id="PF21365">
    <property type="entry name" value="Glyco_hydro_31_3rd"/>
    <property type="match status" value="1"/>
</dbReference>
<dbReference type="Proteomes" id="UP000281061">
    <property type="component" value="Unassembled WGS sequence"/>
</dbReference>
<dbReference type="Gene3D" id="3.20.20.80">
    <property type="entry name" value="Glycosidases"/>
    <property type="match status" value="1"/>
</dbReference>
<dbReference type="GO" id="GO:0005975">
    <property type="term" value="P:carbohydrate metabolic process"/>
    <property type="evidence" value="ECO:0007669"/>
    <property type="project" value="InterPro"/>
</dbReference>
<evidence type="ECO:0000313" key="6">
    <source>
        <dbReference type="EMBL" id="RMW57056.1"/>
    </source>
</evidence>
<comment type="caution">
    <text evidence="6">The sequence shown here is derived from an EMBL/GenBank/DDBJ whole genome shotgun (WGS) entry which is preliminary data.</text>
</comment>
<dbReference type="EMBL" id="RDCL01000021">
    <property type="protein sequence ID" value="RMW57056.1"/>
    <property type="molecule type" value="Genomic_DNA"/>
</dbReference>
<feature type="domain" description="DUF5110" evidence="4">
    <location>
        <begin position="204"/>
        <end position="253"/>
    </location>
</feature>
<name>A0AB37RKR3_LACPE</name>
<evidence type="ECO:0000313" key="7">
    <source>
        <dbReference type="Proteomes" id="UP000281061"/>
    </source>
</evidence>
<evidence type="ECO:0000259" key="5">
    <source>
        <dbReference type="Pfam" id="PF21365"/>
    </source>
</evidence>
<accession>A0AB37RKR3</accession>
<keyword evidence="2" id="KW-0378">Hydrolase</keyword>
<keyword evidence="2" id="KW-0326">Glycosidase</keyword>
<evidence type="ECO:0000259" key="3">
    <source>
        <dbReference type="Pfam" id="PF01055"/>
    </source>
</evidence>
<dbReference type="Pfam" id="PF01055">
    <property type="entry name" value="Glyco_hydro_31_2nd"/>
    <property type="match status" value="1"/>
</dbReference>
<proteinExistence type="inferred from homology"/>
<dbReference type="InterPro" id="IPR000322">
    <property type="entry name" value="Glyco_hydro_31_TIM"/>
</dbReference>
<sequence>MWPHLQMMIPQLCNLGLSGFSFAGTDIGGFGSDTTPELLTRWIEAAIFSPLLRNHAALGTRSQEPWVFGEPTLSIYRKYLKLRYRFIPYLYDLFANEAKTGLPVMRPLVLNYENDPRVHNLNDEFMVGDNLLVAPIVQPSQTKRLVYLPAGTWVDFWNHTEYAGQQDIVVDAPLDKLPMFVKQNTLLPWGPAVNHVAEAPLTRMTFKLFGDHGTYQHYQDNGTDFKYQDGEWNGYTVEVKDNHVSVELSHHGFAPVYQQVDVQLENNIQNFVYNKATETYNH</sequence>
<dbReference type="GO" id="GO:0004553">
    <property type="term" value="F:hydrolase activity, hydrolyzing O-glycosyl compounds"/>
    <property type="evidence" value="ECO:0007669"/>
    <property type="project" value="InterPro"/>
</dbReference>
<comment type="similarity">
    <text evidence="1 2">Belongs to the glycosyl hydrolase 31 family.</text>
</comment>
<dbReference type="PANTHER" id="PTHR22762">
    <property type="entry name" value="ALPHA-GLUCOSIDASE"/>
    <property type="match status" value="1"/>
</dbReference>
<dbReference type="SUPFAM" id="SSF51445">
    <property type="entry name" value="(Trans)glycosidases"/>
    <property type="match status" value="1"/>
</dbReference>
<feature type="domain" description="Glycoside hydrolase family 31 TIM barrel" evidence="3">
    <location>
        <begin position="2"/>
        <end position="93"/>
    </location>
</feature>
<dbReference type="Gene3D" id="2.60.40.1180">
    <property type="entry name" value="Golgi alpha-mannosidase II"/>
    <property type="match status" value="2"/>
</dbReference>
<dbReference type="InterPro" id="IPR013780">
    <property type="entry name" value="Glyco_hydro_b"/>
</dbReference>
<dbReference type="InterPro" id="IPR017853">
    <property type="entry name" value="GH"/>
</dbReference>
<reference evidence="6 7" key="1">
    <citation type="submission" date="2018-10" db="EMBL/GenBank/DDBJ databases">
        <title>Genome sequences of five Lactobacillus pentosus strains isolated from brines of traditionally fermented spanish-style green table olives and differences between them.</title>
        <authorList>
            <person name="Jimenez Diaz R."/>
        </authorList>
    </citation>
    <scope>NUCLEOTIDE SEQUENCE [LARGE SCALE GENOMIC DNA]</scope>
    <source>
        <strain evidence="6 7">IG8</strain>
    </source>
</reference>
<dbReference type="Pfam" id="PF17137">
    <property type="entry name" value="DUF5110"/>
    <property type="match status" value="1"/>
</dbReference>
<dbReference type="InterPro" id="IPR033403">
    <property type="entry name" value="DUF5110"/>
</dbReference>
<dbReference type="AlphaFoldDB" id="A0AB37RKR3"/>
<evidence type="ECO:0000256" key="1">
    <source>
        <dbReference type="ARBA" id="ARBA00007806"/>
    </source>
</evidence>
<protein>
    <submittedName>
        <fullName evidence="6">DUF5110 domain-containing protein</fullName>
    </submittedName>
</protein>
<feature type="domain" description="Glycosyl hydrolase family 31 C-terminal" evidence="5">
    <location>
        <begin position="101"/>
        <end position="186"/>
    </location>
</feature>
<organism evidence="6 7">
    <name type="scientific">Lactiplantibacillus pentosus</name>
    <name type="common">Lactobacillus pentosus</name>
    <dbReference type="NCBI Taxonomy" id="1589"/>
    <lineage>
        <taxon>Bacteria</taxon>
        <taxon>Bacillati</taxon>
        <taxon>Bacillota</taxon>
        <taxon>Bacilli</taxon>
        <taxon>Lactobacillales</taxon>
        <taxon>Lactobacillaceae</taxon>
        <taxon>Lactiplantibacillus</taxon>
    </lineage>
</organism>
<evidence type="ECO:0000259" key="4">
    <source>
        <dbReference type="Pfam" id="PF17137"/>
    </source>
</evidence>
<gene>
    <name evidence="6" type="ORF">D6U17_01745</name>
</gene>
<dbReference type="SUPFAM" id="SSF51011">
    <property type="entry name" value="Glycosyl hydrolase domain"/>
    <property type="match status" value="1"/>
</dbReference>
<evidence type="ECO:0000256" key="2">
    <source>
        <dbReference type="RuleBase" id="RU361185"/>
    </source>
</evidence>